<sequence>MAVSIVTILNGGSALALVLIGGIFATIYFKMYFEEKRKLLPLVGFAAFSMGTFYLGPAISFISLMFNGENLDPELYFKFSYVFIPIATVVVLYLGFSVFQPKYRIPITILYSILCIDYWVAMFFYTDMMFSAEVPLPGQLLDINLEHIIKYQTAFYILSLIFVISGGFFWMRRKLVSQNSEAKEIKKITQLAFGWAFFGLGAIMDSILPTDLLKYVIFARIIMGAGYILIFLGFMPSKKEA</sequence>
<dbReference type="EMBL" id="CP104013">
    <property type="protein sequence ID" value="UYP47423.1"/>
    <property type="molecule type" value="Genomic_DNA"/>
</dbReference>
<proteinExistence type="predicted"/>
<accession>A0ABY6HV78</accession>
<organism evidence="2 3">
    <name type="scientific">Candidatus Lokiarchaeum ossiferum</name>
    <dbReference type="NCBI Taxonomy" id="2951803"/>
    <lineage>
        <taxon>Archaea</taxon>
        <taxon>Promethearchaeati</taxon>
        <taxon>Promethearchaeota</taxon>
        <taxon>Promethearchaeia</taxon>
        <taxon>Promethearchaeales</taxon>
        <taxon>Promethearchaeaceae</taxon>
        <taxon>Candidatus Lokiarchaeum</taxon>
    </lineage>
</organism>
<feature type="transmembrane region" description="Helical" evidence="1">
    <location>
        <begin position="108"/>
        <end position="128"/>
    </location>
</feature>
<feature type="transmembrane region" description="Helical" evidence="1">
    <location>
        <begin position="6"/>
        <end position="27"/>
    </location>
</feature>
<keyword evidence="1" id="KW-0812">Transmembrane</keyword>
<reference evidence="2" key="1">
    <citation type="submission" date="2022-09" db="EMBL/GenBank/DDBJ databases">
        <title>Actin cytoskeleton and complex cell architecture in an #Asgard archaeon.</title>
        <authorList>
            <person name="Ponce Toledo R.I."/>
            <person name="Schleper C."/>
            <person name="Rodrigues Oliveira T."/>
            <person name="Wollweber F."/>
            <person name="Xu J."/>
            <person name="Rittmann S."/>
            <person name="Klingl A."/>
            <person name="Pilhofer M."/>
        </authorList>
    </citation>
    <scope>NUCLEOTIDE SEQUENCE</scope>
    <source>
        <strain evidence="2">B-35</strain>
    </source>
</reference>
<protein>
    <recommendedName>
        <fullName evidence="4">Histidine kinase N-terminal 7TM region domain-containing protein</fullName>
    </recommendedName>
</protein>
<evidence type="ECO:0000256" key="1">
    <source>
        <dbReference type="SAM" id="Phobius"/>
    </source>
</evidence>
<keyword evidence="1" id="KW-0472">Membrane</keyword>
<evidence type="ECO:0000313" key="2">
    <source>
        <dbReference type="EMBL" id="UYP47423.1"/>
    </source>
</evidence>
<gene>
    <name evidence="2" type="ORF">NEF87_003708</name>
</gene>
<feature type="transmembrane region" description="Helical" evidence="1">
    <location>
        <begin position="75"/>
        <end position="96"/>
    </location>
</feature>
<feature type="transmembrane region" description="Helical" evidence="1">
    <location>
        <begin position="39"/>
        <end position="63"/>
    </location>
</feature>
<feature type="transmembrane region" description="Helical" evidence="1">
    <location>
        <begin position="215"/>
        <end position="235"/>
    </location>
</feature>
<dbReference type="Proteomes" id="UP001208689">
    <property type="component" value="Chromosome"/>
</dbReference>
<evidence type="ECO:0000313" key="3">
    <source>
        <dbReference type="Proteomes" id="UP001208689"/>
    </source>
</evidence>
<keyword evidence="3" id="KW-1185">Reference proteome</keyword>
<evidence type="ECO:0008006" key="4">
    <source>
        <dbReference type="Google" id="ProtNLM"/>
    </source>
</evidence>
<name>A0ABY6HV78_9ARCH</name>
<feature type="transmembrane region" description="Helical" evidence="1">
    <location>
        <begin position="191"/>
        <end position="209"/>
    </location>
</feature>
<feature type="transmembrane region" description="Helical" evidence="1">
    <location>
        <begin position="148"/>
        <end position="170"/>
    </location>
</feature>
<keyword evidence="1" id="KW-1133">Transmembrane helix</keyword>